<evidence type="ECO:0000256" key="4">
    <source>
        <dbReference type="ARBA" id="ARBA00022475"/>
    </source>
</evidence>
<dbReference type="RefSeq" id="WP_323738862.1">
    <property type="nucleotide sequence ID" value="NZ_CP112932.1"/>
</dbReference>
<dbReference type="PANTHER" id="PTHR31187:SF1">
    <property type="entry name" value="ADP,ATP CARRIER PROTEIN 1"/>
    <property type="match status" value="1"/>
</dbReference>
<dbReference type="Pfam" id="PF03219">
    <property type="entry name" value="TLC"/>
    <property type="match status" value="1"/>
</dbReference>
<evidence type="ECO:0000313" key="12">
    <source>
        <dbReference type="EMBL" id="WPY00824.1"/>
    </source>
</evidence>
<proteinExistence type="inferred from homology"/>
<evidence type="ECO:0000256" key="11">
    <source>
        <dbReference type="RuleBase" id="RU363121"/>
    </source>
</evidence>
<feature type="transmembrane region" description="Helical" evidence="11">
    <location>
        <begin position="320"/>
        <end position="339"/>
    </location>
</feature>
<evidence type="ECO:0000256" key="3">
    <source>
        <dbReference type="ARBA" id="ARBA00022448"/>
    </source>
</evidence>
<evidence type="ECO:0000256" key="5">
    <source>
        <dbReference type="ARBA" id="ARBA00022692"/>
    </source>
</evidence>
<evidence type="ECO:0000256" key="9">
    <source>
        <dbReference type="ARBA" id="ARBA00023136"/>
    </source>
</evidence>
<keyword evidence="4" id="KW-1003">Cell membrane</keyword>
<comment type="function">
    <text evidence="10 11">Provides the rickettsial cell with host ATP in exchange for rickettsial ADP. This is an obligate exchange system. This energy acquiring activity is an important component of rickettsial parasitism.</text>
</comment>
<feature type="transmembrane region" description="Helical" evidence="11">
    <location>
        <begin position="26"/>
        <end position="43"/>
    </location>
</feature>
<gene>
    <name evidence="12" type="ORF">Trichorick_00712</name>
</gene>
<feature type="transmembrane region" description="Helical" evidence="11">
    <location>
        <begin position="217"/>
        <end position="238"/>
    </location>
</feature>
<evidence type="ECO:0000256" key="10">
    <source>
        <dbReference type="ARBA" id="ARBA00024792"/>
    </source>
</evidence>
<dbReference type="SUPFAM" id="SSF103473">
    <property type="entry name" value="MFS general substrate transporter"/>
    <property type="match status" value="1"/>
</dbReference>
<sequence>MDQTSTYFSELRKIIWPIEWHESKKFLPMAAMMFCILFNYAILRSVKDGFVVTAIGPEAIGFLKTYIVLPAAILAMIIYTKLCNALSQQKVFYVVTSFFIAYIAIFAFILYPEPDKFNLDSETIARLSEQYPNLKWFIRIIGHWSFASFYAISELWGSLMLSLLFWQFANQITKTEEAKRFYSMFGLLGNAALPLASVVIGYFLSENVHIVAEKFRFIPVLMIVIISAATVMFLYAWINANVLTDPTLYTPSSSKVKKSKIKLSIGESLKMIFSSKYLGLIAILVLSYGISINLVEGVWKAKVKQLYPTKEAYTMFMGEFQAWQGFAAIIFMVVGSNILRRVSWGTAAILTPLMILITGVAFFAFIFFDNIIAMHITGLLASGPLVVAVVIGMIQNVLSKATKYSLFDSTKEMAYIPLDDELKTKGKAAVDVVGGRFGKSGGGIIQSTFFALLPTWGFAEATPYFAGIFFVIVILWLYGIKALNKEYHKQMIDHSY</sequence>
<evidence type="ECO:0000313" key="13">
    <source>
        <dbReference type="Proteomes" id="UP001326613"/>
    </source>
</evidence>
<feature type="transmembrane region" description="Helical" evidence="11">
    <location>
        <begin position="91"/>
        <end position="111"/>
    </location>
</feature>
<feature type="transmembrane region" description="Helical" evidence="11">
    <location>
        <begin position="379"/>
        <end position="398"/>
    </location>
</feature>
<feature type="transmembrane region" description="Helical" evidence="11">
    <location>
        <begin position="461"/>
        <end position="480"/>
    </location>
</feature>
<evidence type="ECO:0000256" key="7">
    <source>
        <dbReference type="ARBA" id="ARBA00022840"/>
    </source>
</evidence>
<evidence type="ECO:0000256" key="2">
    <source>
        <dbReference type="ARBA" id="ARBA00007127"/>
    </source>
</evidence>
<feature type="transmembrane region" description="Helical" evidence="11">
    <location>
        <begin position="144"/>
        <end position="169"/>
    </location>
</feature>
<dbReference type="PANTHER" id="PTHR31187">
    <property type="match status" value="1"/>
</dbReference>
<dbReference type="EMBL" id="CP112932">
    <property type="protein sequence ID" value="WPY00824.1"/>
    <property type="molecule type" value="Genomic_DNA"/>
</dbReference>
<dbReference type="InterPro" id="IPR036259">
    <property type="entry name" value="MFS_trans_sf"/>
</dbReference>
<feature type="transmembrane region" description="Helical" evidence="11">
    <location>
        <begin position="277"/>
        <end position="299"/>
    </location>
</feature>
<keyword evidence="3 11" id="KW-0813">Transport</keyword>
<keyword evidence="13" id="KW-1185">Reference proteome</keyword>
<feature type="transmembrane region" description="Helical" evidence="11">
    <location>
        <begin position="345"/>
        <end position="367"/>
    </location>
</feature>
<keyword evidence="9 11" id="KW-0472">Membrane</keyword>
<keyword evidence="6 11" id="KW-0547">Nucleotide-binding</keyword>
<keyword evidence="7 11" id="KW-0067">ATP-binding</keyword>
<evidence type="ECO:0000256" key="6">
    <source>
        <dbReference type="ARBA" id="ARBA00022741"/>
    </source>
</evidence>
<evidence type="ECO:0000256" key="8">
    <source>
        <dbReference type="ARBA" id="ARBA00022989"/>
    </source>
</evidence>
<dbReference type="NCBIfam" id="TIGR00769">
    <property type="entry name" value="AAA"/>
    <property type="match status" value="1"/>
</dbReference>
<organism evidence="12 13">
    <name type="scientific">Candidatus Trichorickettsia mobilis</name>
    <dbReference type="NCBI Taxonomy" id="1346319"/>
    <lineage>
        <taxon>Bacteria</taxon>
        <taxon>Pseudomonadati</taxon>
        <taxon>Pseudomonadota</taxon>
        <taxon>Alphaproteobacteria</taxon>
        <taxon>Rickettsiales</taxon>
        <taxon>Rickettsiaceae</taxon>
        <taxon>Rickettsieae</taxon>
        <taxon>Candidatus Trichorickettsia</taxon>
    </lineage>
</organism>
<comment type="subcellular location">
    <subcellularLocation>
        <location evidence="1">Cell membrane</location>
        <topology evidence="1">Multi-pass membrane protein</topology>
    </subcellularLocation>
    <subcellularLocation>
        <location evidence="11">Membrane</location>
        <topology evidence="11">Multi-pass membrane protein</topology>
    </subcellularLocation>
</comment>
<keyword evidence="5 11" id="KW-0812">Transmembrane</keyword>
<protein>
    <recommendedName>
        <fullName evidence="11">ADP,ATP carrier protein</fullName>
    </recommendedName>
</protein>
<comment type="similarity">
    <text evidence="2 11">Belongs to the ADP/ATP translocase tlc family.</text>
</comment>
<reference evidence="12 13" key="1">
    <citation type="submission" date="2022-10" db="EMBL/GenBank/DDBJ databases">
        <title>Host association and intracellularity evolved multiple times independently in the Rickettsiales.</title>
        <authorList>
            <person name="Castelli M."/>
            <person name="Nardi T."/>
            <person name="Gammuto L."/>
            <person name="Bellinzona G."/>
            <person name="Sabaneyeva E."/>
            <person name="Potekhin A."/>
            <person name="Serra V."/>
            <person name="Petroni G."/>
            <person name="Sassera D."/>
        </authorList>
    </citation>
    <scope>NUCLEOTIDE SEQUENCE [LARGE SCALE GENOMIC DNA]</scope>
    <source>
        <strain evidence="12 13">Kr 154-4</strain>
    </source>
</reference>
<feature type="transmembrane region" description="Helical" evidence="11">
    <location>
        <begin position="181"/>
        <end position="205"/>
    </location>
</feature>
<dbReference type="Proteomes" id="UP001326613">
    <property type="component" value="Chromosome"/>
</dbReference>
<feature type="transmembrane region" description="Helical" evidence="11">
    <location>
        <begin position="55"/>
        <end position="79"/>
    </location>
</feature>
<name>A0ABZ0UXM2_9RICK</name>
<evidence type="ECO:0000256" key="1">
    <source>
        <dbReference type="ARBA" id="ARBA00004651"/>
    </source>
</evidence>
<dbReference type="InterPro" id="IPR004667">
    <property type="entry name" value="ADP_ATP_car_bac_type"/>
</dbReference>
<keyword evidence="8 11" id="KW-1133">Transmembrane helix</keyword>
<accession>A0ABZ0UXM2</accession>